<evidence type="ECO:0000313" key="4">
    <source>
        <dbReference type="Proteomes" id="UP001172102"/>
    </source>
</evidence>
<keyword evidence="2" id="KW-0812">Transmembrane</keyword>
<accession>A0AA40DI82</accession>
<reference evidence="3" key="1">
    <citation type="submission" date="2023-06" db="EMBL/GenBank/DDBJ databases">
        <title>Genome-scale phylogeny and comparative genomics of the fungal order Sordariales.</title>
        <authorList>
            <consortium name="Lawrence Berkeley National Laboratory"/>
            <person name="Hensen N."/>
            <person name="Bonometti L."/>
            <person name="Westerberg I."/>
            <person name="Brannstrom I.O."/>
            <person name="Guillou S."/>
            <person name="Cros-Aarteil S."/>
            <person name="Calhoun S."/>
            <person name="Haridas S."/>
            <person name="Kuo A."/>
            <person name="Mondo S."/>
            <person name="Pangilinan J."/>
            <person name="Riley R."/>
            <person name="Labutti K."/>
            <person name="Andreopoulos B."/>
            <person name="Lipzen A."/>
            <person name="Chen C."/>
            <person name="Yanf M."/>
            <person name="Daum C."/>
            <person name="Ng V."/>
            <person name="Clum A."/>
            <person name="Steindorff A."/>
            <person name="Ohm R."/>
            <person name="Martin F."/>
            <person name="Silar P."/>
            <person name="Natvig D."/>
            <person name="Lalanne C."/>
            <person name="Gautier V."/>
            <person name="Ament-Velasquez S.L."/>
            <person name="Kruys A."/>
            <person name="Hutchinson M.I."/>
            <person name="Powell A.J."/>
            <person name="Barry K."/>
            <person name="Miller A.N."/>
            <person name="Grigoriev I.V."/>
            <person name="Debuchy R."/>
            <person name="Gladieux P."/>
            <person name="Thoren M.H."/>
            <person name="Johannesson H."/>
        </authorList>
    </citation>
    <scope>NUCLEOTIDE SEQUENCE</scope>
    <source>
        <strain evidence="3">SMH4607-1</strain>
    </source>
</reference>
<keyword evidence="2" id="KW-0472">Membrane</keyword>
<protein>
    <submittedName>
        <fullName evidence="3">Uncharacterized protein</fullName>
    </submittedName>
</protein>
<feature type="coiled-coil region" evidence="1">
    <location>
        <begin position="2"/>
        <end position="29"/>
    </location>
</feature>
<organism evidence="3 4">
    <name type="scientific">Lasiosphaeris hirsuta</name>
    <dbReference type="NCBI Taxonomy" id="260670"/>
    <lineage>
        <taxon>Eukaryota</taxon>
        <taxon>Fungi</taxon>
        <taxon>Dikarya</taxon>
        <taxon>Ascomycota</taxon>
        <taxon>Pezizomycotina</taxon>
        <taxon>Sordariomycetes</taxon>
        <taxon>Sordariomycetidae</taxon>
        <taxon>Sordariales</taxon>
        <taxon>Lasiosphaeriaceae</taxon>
        <taxon>Lasiosphaeris</taxon>
    </lineage>
</organism>
<evidence type="ECO:0000256" key="2">
    <source>
        <dbReference type="SAM" id="Phobius"/>
    </source>
</evidence>
<evidence type="ECO:0000313" key="3">
    <source>
        <dbReference type="EMBL" id="KAK0702291.1"/>
    </source>
</evidence>
<keyword evidence="2" id="KW-1133">Transmembrane helix</keyword>
<sequence>MILYYLVEIAEWENKLREIENKDNRGKRRPWRDYARSAEKMLYCQDDAREELYHPCGVLRIHYSQVHFIRNDGHRLPTADCSDHILTTAETTLQKLGCIPGFTAMFSIGLMWLTDAGTSRVQIFTATSVFLAVLVVFVQNQ</sequence>
<comment type="caution">
    <text evidence="3">The sequence shown here is derived from an EMBL/GenBank/DDBJ whole genome shotgun (WGS) entry which is preliminary data.</text>
</comment>
<keyword evidence="4" id="KW-1185">Reference proteome</keyword>
<dbReference type="EMBL" id="JAUKUA010000009">
    <property type="protein sequence ID" value="KAK0702291.1"/>
    <property type="molecule type" value="Genomic_DNA"/>
</dbReference>
<proteinExistence type="predicted"/>
<dbReference type="Proteomes" id="UP001172102">
    <property type="component" value="Unassembled WGS sequence"/>
</dbReference>
<keyword evidence="1" id="KW-0175">Coiled coil</keyword>
<evidence type="ECO:0000256" key="1">
    <source>
        <dbReference type="SAM" id="Coils"/>
    </source>
</evidence>
<dbReference type="AlphaFoldDB" id="A0AA40DI82"/>
<name>A0AA40DI82_9PEZI</name>
<feature type="transmembrane region" description="Helical" evidence="2">
    <location>
        <begin position="120"/>
        <end position="138"/>
    </location>
</feature>
<gene>
    <name evidence="3" type="ORF">B0H67DRAFT_650334</name>
</gene>